<sequence>MFELRGRDQHLRIPQFKLMLPGTLHACPPLVLVPKSRGVLATAYCQGYRSKEPATACYIYI</sequence>
<gene>
    <name evidence="1" type="ORF">HaLaN_30518</name>
</gene>
<keyword evidence="2" id="KW-1185">Reference proteome</keyword>
<dbReference type="AlphaFoldDB" id="A0A6A0AGN6"/>
<accession>A0A6A0AGN6</accession>
<evidence type="ECO:0000313" key="1">
    <source>
        <dbReference type="EMBL" id="GFH31461.1"/>
    </source>
</evidence>
<comment type="caution">
    <text evidence="1">The sequence shown here is derived from an EMBL/GenBank/DDBJ whole genome shotgun (WGS) entry which is preliminary data.</text>
</comment>
<evidence type="ECO:0000313" key="2">
    <source>
        <dbReference type="Proteomes" id="UP000485058"/>
    </source>
</evidence>
<dbReference type="Proteomes" id="UP000485058">
    <property type="component" value="Unassembled WGS sequence"/>
</dbReference>
<dbReference type="EMBL" id="BLLF01005647">
    <property type="protein sequence ID" value="GFH31461.1"/>
    <property type="molecule type" value="Genomic_DNA"/>
</dbReference>
<protein>
    <submittedName>
        <fullName evidence="1">Uncharacterized protein</fullName>
    </submittedName>
</protein>
<reference evidence="1 2" key="1">
    <citation type="submission" date="2020-02" db="EMBL/GenBank/DDBJ databases">
        <title>Draft genome sequence of Haematococcus lacustris strain NIES-144.</title>
        <authorList>
            <person name="Morimoto D."/>
            <person name="Nakagawa S."/>
            <person name="Yoshida T."/>
            <person name="Sawayama S."/>
        </authorList>
    </citation>
    <scope>NUCLEOTIDE SEQUENCE [LARGE SCALE GENOMIC DNA]</scope>
    <source>
        <strain evidence="1 2">NIES-144</strain>
    </source>
</reference>
<organism evidence="1 2">
    <name type="scientific">Haematococcus lacustris</name>
    <name type="common">Green alga</name>
    <name type="synonym">Haematococcus pluvialis</name>
    <dbReference type="NCBI Taxonomy" id="44745"/>
    <lineage>
        <taxon>Eukaryota</taxon>
        <taxon>Viridiplantae</taxon>
        <taxon>Chlorophyta</taxon>
        <taxon>core chlorophytes</taxon>
        <taxon>Chlorophyceae</taxon>
        <taxon>CS clade</taxon>
        <taxon>Chlamydomonadales</taxon>
        <taxon>Haematococcaceae</taxon>
        <taxon>Haematococcus</taxon>
    </lineage>
</organism>
<proteinExistence type="predicted"/>
<name>A0A6A0AGN6_HAELA</name>